<evidence type="ECO:0000256" key="13">
    <source>
        <dbReference type="SAM" id="Phobius"/>
    </source>
</evidence>
<dbReference type="PANTHER" id="PTHR44936:SF9">
    <property type="entry name" value="SENSOR PROTEIN CREC"/>
    <property type="match status" value="1"/>
</dbReference>
<keyword evidence="10 13" id="KW-1133">Transmembrane helix</keyword>
<feature type="compositionally biased region" description="Low complexity" evidence="12">
    <location>
        <begin position="719"/>
        <end position="749"/>
    </location>
</feature>
<accession>A0ABP6F2P1</accession>
<dbReference type="Gene3D" id="6.10.340.10">
    <property type="match status" value="1"/>
</dbReference>
<feature type="compositionally biased region" description="Low complexity" evidence="12">
    <location>
        <begin position="897"/>
        <end position="915"/>
    </location>
</feature>
<feature type="compositionally biased region" description="Basic and acidic residues" evidence="12">
    <location>
        <begin position="878"/>
        <end position="896"/>
    </location>
</feature>
<name>A0ABP6F2P1_9ACTN</name>
<protein>
    <recommendedName>
        <fullName evidence="3">histidine kinase</fullName>
        <ecNumber evidence="3">2.7.13.3</ecNumber>
    </recommendedName>
</protein>
<dbReference type="EMBL" id="BAAATE010000020">
    <property type="protein sequence ID" value="GAA2679792.1"/>
    <property type="molecule type" value="Genomic_DNA"/>
</dbReference>
<feature type="domain" description="HAMP" evidence="14">
    <location>
        <begin position="352"/>
        <end position="422"/>
    </location>
</feature>
<feature type="region of interest" description="Disordered" evidence="12">
    <location>
        <begin position="878"/>
        <end position="1006"/>
    </location>
</feature>
<dbReference type="PROSITE" id="PS50885">
    <property type="entry name" value="HAMP"/>
    <property type="match status" value="1"/>
</dbReference>
<evidence type="ECO:0000313" key="16">
    <source>
        <dbReference type="EMBL" id="GAA2679792.1"/>
    </source>
</evidence>
<feature type="compositionally biased region" description="Gly residues" evidence="12">
    <location>
        <begin position="678"/>
        <end position="689"/>
    </location>
</feature>
<feature type="region of interest" description="Disordered" evidence="12">
    <location>
        <begin position="652"/>
        <end position="864"/>
    </location>
</feature>
<evidence type="ECO:0000256" key="8">
    <source>
        <dbReference type="ARBA" id="ARBA00022777"/>
    </source>
</evidence>
<keyword evidence="8" id="KW-0418">Kinase</keyword>
<feature type="compositionally biased region" description="Low complexity" evidence="12">
    <location>
        <begin position="958"/>
        <end position="967"/>
    </location>
</feature>
<evidence type="ECO:0000256" key="3">
    <source>
        <dbReference type="ARBA" id="ARBA00012438"/>
    </source>
</evidence>
<dbReference type="Pfam" id="PF02518">
    <property type="entry name" value="HATPase_c"/>
    <property type="match status" value="1"/>
</dbReference>
<feature type="domain" description="NIT" evidence="15">
    <location>
        <begin position="63"/>
        <end position="321"/>
    </location>
</feature>
<evidence type="ECO:0000256" key="4">
    <source>
        <dbReference type="ARBA" id="ARBA00022553"/>
    </source>
</evidence>
<evidence type="ECO:0000256" key="9">
    <source>
        <dbReference type="ARBA" id="ARBA00022840"/>
    </source>
</evidence>
<evidence type="ECO:0000259" key="14">
    <source>
        <dbReference type="PROSITE" id="PS50885"/>
    </source>
</evidence>
<dbReference type="InterPro" id="IPR050980">
    <property type="entry name" value="2C_sensor_his_kinase"/>
</dbReference>
<keyword evidence="4" id="KW-0597">Phosphoprotein</keyword>
<dbReference type="InterPro" id="IPR010910">
    <property type="entry name" value="Nitrate/nitrite_sensing_bac"/>
</dbReference>
<dbReference type="Pfam" id="PF08376">
    <property type="entry name" value="NIT"/>
    <property type="match status" value="1"/>
</dbReference>
<keyword evidence="6 13" id="KW-0812">Transmembrane</keyword>
<dbReference type="CDD" id="cd06225">
    <property type="entry name" value="HAMP"/>
    <property type="match status" value="1"/>
</dbReference>
<proteinExistence type="predicted"/>
<dbReference type="Gene3D" id="3.30.565.10">
    <property type="entry name" value="Histidine kinase-like ATPase, C-terminal domain"/>
    <property type="match status" value="1"/>
</dbReference>
<sequence length="1006" mass="107414">MSRRTKADDGGWRLRNWRVRARLVALILVPTAAAVLLGGLQVVASTSAATDYDRANQLAKLAERVGALTHELGAERARTAWYIALGRPERGLADVRQQMSRADTEVDKVRQSATILGPDLTGRTGDEVDAVLARLEDLTALRDQALESDLLPGAALGSYTAVISDLLALNDQLGKGADDEELARQSTTLDALARAKESASLQQALLTTVLVAGRFEQEQLKAFLGELARETNERKAFAEEATSDERRLFDETVNGRRADRARFLRELVLDRANAGAPLRGLDLSKRDDAREWFEAATIVVDSLRTVEERHASAIVARTGLLASAEQQRAYLVAGAVAALLLAVLLITTGVARSLVRPLRRLRSEALDIAGQRLPGFVQRLREARDGGPPAEVAPIGVFSKDEVGEVARAFDEVHREAVRLAGDEAKLRANVNAMFVNLSRRSQTLVERQLSLIERLERGERDDNRLGDLFRLDHLATRMRRNSENLLVLAGQEAARKWTQPVELMDIVRAALGEVESYDRVVNQVQSEVAVAGQAVSDTVHLLAELVENAVSFSAGDTKVTISSNRIDGGGVMIAVTDHGIGMSQEEITQANWRLANPPVVDVSVSRRMGLFVVGRLALRHDIRVQLRRQDVGGLTAMVVIPEALLTAIPGQPPVAGQPAHGPHGQPAHAPHAQLGHGAHGPGSHGPGSHGPASHGPGPQGPQRLHGAHGQPGHGPLPGHGQPSAPGQPFLPGQPQGGPVVPAQAGPPAYDHPSLEDLRPAPMAAPVLDGPPVFDSTSPFDGPGTFDSPSGDWFATNDAPSTDLDHAAPSDHTANGLPRRGGQGEGLGFRRMPGLGGSPNPYAGQPDATRPLPRVESSSLEKSEEEFLPIFAAVESNWFKRPDATLERPKAHEGRHAQAGAPDAASAPAPQQQAADVWSSPADAGWQAARSVSEPNSGGLTTSGLPKRQPRANLVPGSALPQTQSAPPALPPPSPDRIRSRLASYQQGVRKGRAEIEQAHEGEEQR</sequence>
<feature type="compositionally biased region" description="Polar residues" evidence="12">
    <location>
        <begin position="933"/>
        <end position="944"/>
    </location>
</feature>
<keyword evidence="17" id="KW-1185">Reference proteome</keyword>
<comment type="catalytic activity">
    <reaction evidence="1">
        <text>ATP + protein L-histidine = ADP + protein N-phospho-L-histidine.</text>
        <dbReference type="EC" id="2.7.13.3"/>
    </reaction>
</comment>
<dbReference type="PANTHER" id="PTHR44936">
    <property type="entry name" value="SENSOR PROTEIN CREC"/>
    <property type="match status" value="1"/>
</dbReference>
<evidence type="ECO:0000256" key="10">
    <source>
        <dbReference type="ARBA" id="ARBA00022989"/>
    </source>
</evidence>
<evidence type="ECO:0000256" key="2">
    <source>
        <dbReference type="ARBA" id="ARBA00004370"/>
    </source>
</evidence>
<evidence type="ECO:0000313" key="17">
    <source>
        <dbReference type="Proteomes" id="UP001501666"/>
    </source>
</evidence>
<dbReference type="SMART" id="SM00304">
    <property type="entry name" value="HAMP"/>
    <property type="match status" value="1"/>
</dbReference>
<feature type="compositionally biased region" description="Basic and acidic residues" evidence="12">
    <location>
        <begin position="992"/>
        <end position="1006"/>
    </location>
</feature>
<organism evidence="16 17">
    <name type="scientific">Nonomuraea recticatena</name>
    <dbReference type="NCBI Taxonomy" id="46178"/>
    <lineage>
        <taxon>Bacteria</taxon>
        <taxon>Bacillati</taxon>
        <taxon>Actinomycetota</taxon>
        <taxon>Actinomycetes</taxon>
        <taxon>Streptosporangiales</taxon>
        <taxon>Streptosporangiaceae</taxon>
        <taxon>Nonomuraea</taxon>
    </lineage>
</organism>
<evidence type="ECO:0000256" key="5">
    <source>
        <dbReference type="ARBA" id="ARBA00022679"/>
    </source>
</evidence>
<gene>
    <name evidence="16" type="ORF">GCM10010412_063670</name>
</gene>
<dbReference type="RefSeq" id="WP_346151486.1">
    <property type="nucleotide sequence ID" value="NZ_BAAATE010000020.1"/>
</dbReference>
<keyword evidence="5" id="KW-0808">Transferase</keyword>
<dbReference type="SUPFAM" id="SSF55874">
    <property type="entry name" value="ATPase domain of HSP90 chaperone/DNA topoisomerase II/histidine kinase"/>
    <property type="match status" value="1"/>
</dbReference>
<dbReference type="InterPro" id="IPR036890">
    <property type="entry name" value="HATPase_C_sf"/>
</dbReference>
<reference evidence="17" key="1">
    <citation type="journal article" date="2019" name="Int. J. Syst. Evol. Microbiol.">
        <title>The Global Catalogue of Microorganisms (GCM) 10K type strain sequencing project: providing services to taxonomists for standard genome sequencing and annotation.</title>
        <authorList>
            <consortium name="The Broad Institute Genomics Platform"/>
            <consortium name="The Broad Institute Genome Sequencing Center for Infectious Disease"/>
            <person name="Wu L."/>
            <person name="Ma J."/>
        </authorList>
    </citation>
    <scope>NUCLEOTIDE SEQUENCE [LARGE SCALE GENOMIC DNA]</scope>
    <source>
        <strain evidence="17">JCM 6835</strain>
    </source>
</reference>
<keyword evidence="9" id="KW-0067">ATP-binding</keyword>
<comment type="subcellular location">
    <subcellularLocation>
        <location evidence="2">Membrane</location>
    </subcellularLocation>
</comment>
<feature type="compositionally biased region" description="Low complexity" evidence="12">
    <location>
        <begin position="657"/>
        <end position="677"/>
    </location>
</feature>
<evidence type="ECO:0000259" key="15">
    <source>
        <dbReference type="PROSITE" id="PS50906"/>
    </source>
</evidence>
<evidence type="ECO:0000256" key="1">
    <source>
        <dbReference type="ARBA" id="ARBA00000085"/>
    </source>
</evidence>
<evidence type="ECO:0000256" key="7">
    <source>
        <dbReference type="ARBA" id="ARBA00022741"/>
    </source>
</evidence>
<keyword evidence="13" id="KW-0472">Membrane</keyword>
<evidence type="ECO:0000256" key="12">
    <source>
        <dbReference type="SAM" id="MobiDB-lite"/>
    </source>
</evidence>
<comment type="caution">
    <text evidence="16">The sequence shown here is derived from an EMBL/GenBank/DDBJ whole genome shotgun (WGS) entry which is preliminary data.</text>
</comment>
<feature type="compositionally biased region" description="Low complexity" evidence="12">
    <location>
        <begin position="690"/>
        <end position="709"/>
    </location>
</feature>
<dbReference type="InterPro" id="IPR003594">
    <property type="entry name" value="HATPase_dom"/>
</dbReference>
<dbReference type="EC" id="2.7.13.3" evidence="3"/>
<evidence type="ECO:0000256" key="11">
    <source>
        <dbReference type="ARBA" id="ARBA00023012"/>
    </source>
</evidence>
<keyword evidence="7" id="KW-0547">Nucleotide-binding</keyword>
<dbReference type="SMART" id="SM00387">
    <property type="entry name" value="HATPase_c"/>
    <property type="match status" value="1"/>
</dbReference>
<evidence type="ECO:0000256" key="6">
    <source>
        <dbReference type="ARBA" id="ARBA00022692"/>
    </source>
</evidence>
<dbReference type="Proteomes" id="UP001501666">
    <property type="component" value="Unassembled WGS sequence"/>
</dbReference>
<keyword evidence="11" id="KW-0902">Two-component regulatory system</keyword>
<dbReference type="InterPro" id="IPR003660">
    <property type="entry name" value="HAMP_dom"/>
</dbReference>
<feature type="transmembrane region" description="Helical" evidence="13">
    <location>
        <begin position="330"/>
        <end position="355"/>
    </location>
</feature>
<dbReference type="PROSITE" id="PS50906">
    <property type="entry name" value="NIT"/>
    <property type="match status" value="1"/>
</dbReference>
<dbReference type="InterPro" id="IPR013587">
    <property type="entry name" value="Nitrate/nitrite_sensing"/>
</dbReference>